<dbReference type="InterPro" id="IPR024455">
    <property type="entry name" value="Phage_capsid"/>
</dbReference>
<dbReference type="Gene3D" id="3.30.2400.10">
    <property type="entry name" value="Major capsid protein gp5"/>
    <property type="match status" value="1"/>
</dbReference>
<dbReference type="NCBIfam" id="TIGR01554">
    <property type="entry name" value="major_cap_HK97"/>
    <property type="match status" value="1"/>
</dbReference>
<dbReference type="AlphaFoldDB" id="A0A2P9HI32"/>
<accession>A0A2P9HI32</accession>
<dbReference type="Proteomes" id="UP000246073">
    <property type="component" value="Unassembled WGS sequence"/>
</dbReference>
<keyword evidence="2" id="KW-1188">Viral release from host cell</keyword>
<dbReference type="EMBL" id="OOFM01000004">
    <property type="protein sequence ID" value="SPL63450.1"/>
    <property type="molecule type" value="Genomic_DNA"/>
</dbReference>
<dbReference type="InterPro" id="IPR054612">
    <property type="entry name" value="Phage_capsid-like_C"/>
</dbReference>
<organism evidence="7 8">
    <name type="scientific">Ochrobactrum soli</name>
    <dbReference type="NCBI Taxonomy" id="2448455"/>
    <lineage>
        <taxon>Bacteria</taxon>
        <taxon>Pseudomonadati</taxon>
        <taxon>Pseudomonadota</taxon>
        <taxon>Alphaproteobacteria</taxon>
        <taxon>Hyphomicrobiales</taxon>
        <taxon>Brucellaceae</taxon>
        <taxon>Brucella/Ochrobactrum group</taxon>
        <taxon>Ochrobactrum</taxon>
    </lineage>
</organism>
<evidence type="ECO:0000259" key="6">
    <source>
        <dbReference type="Pfam" id="PF05065"/>
    </source>
</evidence>
<protein>
    <submittedName>
        <fullName evidence="7">Phage major capsid protein</fullName>
    </submittedName>
</protein>
<comment type="subcellular location">
    <subcellularLocation>
        <location evidence="1">Virion</location>
    </subcellularLocation>
</comment>
<evidence type="ECO:0000256" key="2">
    <source>
        <dbReference type="ARBA" id="ARBA00022612"/>
    </source>
</evidence>
<dbReference type="GO" id="GO:0008233">
    <property type="term" value="F:peptidase activity"/>
    <property type="evidence" value="ECO:0007669"/>
    <property type="project" value="UniProtKB-KW"/>
</dbReference>
<feature type="domain" description="Prohead serine protease" evidence="5">
    <location>
        <begin position="14"/>
        <end position="146"/>
    </location>
</feature>
<proteinExistence type="predicted"/>
<dbReference type="RefSeq" id="WP_109367372.1">
    <property type="nucleotide sequence ID" value="NZ_OOFM01000004.1"/>
</dbReference>
<evidence type="ECO:0000256" key="1">
    <source>
        <dbReference type="ARBA" id="ARBA00004328"/>
    </source>
</evidence>
<dbReference type="NCBIfam" id="TIGR01543">
    <property type="entry name" value="proheadase_HK97"/>
    <property type="match status" value="1"/>
</dbReference>
<evidence type="ECO:0000313" key="7">
    <source>
        <dbReference type="EMBL" id="SPL63450.1"/>
    </source>
</evidence>
<keyword evidence="3" id="KW-0645">Protease</keyword>
<evidence type="ECO:0000256" key="3">
    <source>
        <dbReference type="ARBA" id="ARBA00022670"/>
    </source>
</evidence>
<dbReference type="SUPFAM" id="SSF56563">
    <property type="entry name" value="Major capsid protein gp5"/>
    <property type="match status" value="1"/>
</dbReference>
<evidence type="ECO:0000313" key="8">
    <source>
        <dbReference type="Proteomes" id="UP000246073"/>
    </source>
</evidence>
<dbReference type="InterPro" id="IPR054613">
    <property type="entry name" value="Peptidase_S78_dom"/>
</dbReference>
<dbReference type="InterPro" id="IPR006433">
    <property type="entry name" value="Prohead_protease"/>
</dbReference>
<reference evidence="8" key="1">
    <citation type="submission" date="2017-12" db="EMBL/GenBank/DDBJ databases">
        <authorList>
            <person name="Diaz M."/>
        </authorList>
    </citation>
    <scope>NUCLEOTIDE SEQUENCE [LARGE SCALE GENOMIC DNA]</scope>
    <source>
        <strain evidence="8">FI11154</strain>
    </source>
</reference>
<feature type="domain" description="Phage capsid-like C-terminal" evidence="6">
    <location>
        <begin position="244"/>
        <end position="520"/>
    </location>
</feature>
<sequence length="524" mass="56306">MERLEFKSAFTVTDAGEITGLAWPFGSPDMVGDEILPGAFKGASAPMPMLFGHDQRETVGVWDSFTETEKGLEVRGRLLINEVARAAEVRALVREKAATGLSIGFGTKKAVARKGGGRTISEVNLMEISIVAIPCHPGARITSAKAAQAGKEGTTVSDQQQEAAQQLAAIETKMGAMETSLKSVEKLNERLDGIEAKMNRPDGTTDKEEGSIEKKALNNFLRNGVASLNEEDQKTLNLGTPAAGGYVTAPEYSTTVIEKVTEFSPMRSLASIMSIGTTEIYLPTLETPLTGNWVTETGPRPSSEPVFDQLNIKVFEHAVIVPVSQQLIEDSFIDLQSYLAGQIGQQFGKAEAAAFVTGDGNGKPTGFLNDPAVFEQITAAQDGTDVIDQLIKLFYALPSAYAARASWLMNRKTMALIRGSLDTTKRMLWGDSLATGQPATLLGRPVYEAVDMPDYQPEVAADTFPVAFGDFSAGYQIVDRVGVQIMRDDYTGADNGIVKIRARRRVGGKTVQPEAIALLKSDAA</sequence>
<name>A0A2P9HI32_9HYPH</name>
<gene>
    <name evidence="7" type="ORF">OHAE_3382</name>
</gene>
<evidence type="ECO:0000256" key="4">
    <source>
        <dbReference type="ARBA" id="ARBA00022801"/>
    </source>
</evidence>
<evidence type="ECO:0000259" key="5">
    <source>
        <dbReference type="Pfam" id="PF04586"/>
    </source>
</evidence>
<dbReference type="Pfam" id="PF05065">
    <property type="entry name" value="Phage_capsid"/>
    <property type="match status" value="1"/>
</dbReference>
<keyword evidence="4" id="KW-0378">Hydrolase</keyword>
<dbReference type="Pfam" id="PF04586">
    <property type="entry name" value="Peptidase_S78"/>
    <property type="match status" value="1"/>
</dbReference>
<dbReference type="GO" id="GO:0006508">
    <property type="term" value="P:proteolysis"/>
    <property type="evidence" value="ECO:0007669"/>
    <property type="project" value="UniProtKB-KW"/>
</dbReference>
<dbReference type="Gene3D" id="3.30.2320.10">
    <property type="entry name" value="hypothetical protein PF0899 domain"/>
    <property type="match status" value="1"/>
</dbReference>